<organism evidence="1 2">
    <name type="scientific">Mariprofundus aestuarium</name>
    <dbReference type="NCBI Taxonomy" id="1921086"/>
    <lineage>
        <taxon>Bacteria</taxon>
        <taxon>Pseudomonadati</taxon>
        <taxon>Pseudomonadota</taxon>
        <taxon>Candidatius Mariprofundia</taxon>
        <taxon>Mariprofundales</taxon>
        <taxon>Mariprofundaceae</taxon>
        <taxon>Mariprofundus</taxon>
    </lineage>
</organism>
<evidence type="ECO:0000313" key="2">
    <source>
        <dbReference type="Proteomes" id="UP000231701"/>
    </source>
</evidence>
<name>A0A2K8L4L4_MARES</name>
<proteinExistence type="predicted"/>
<dbReference type="KEGG" id="maes:Ga0123461_2382"/>
<dbReference type="EMBL" id="CP018799">
    <property type="protein sequence ID" value="ATX80781.1"/>
    <property type="molecule type" value="Genomic_DNA"/>
</dbReference>
<reference evidence="1 2" key="1">
    <citation type="submission" date="2016-12" db="EMBL/GenBank/DDBJ databases">
        <title>Isolation and genomic insights into novel planktonic Zetaproteobacteria from stratified waters of the Chesapeake Bay.</title>
        <authorList>
            <person name="McAllister S.M."/>
            <person name="Kato S."/>
            <person name="Chan C.S."/>
            <person name="Chiu B.K."/>
            <person name="Field E.K."/>
        </authorList>
    </citation>
    <scope>NUCLEOTIDE SEQUENCE [LARGE SCALE GENOMIC DNA]</scope>
    <source>
        <strain evidence="1 2">CP-5</strain>
    </source>
</reference>
<dbReference type="AlphaFoldDB" id="A0A2K8L4L4"/>
<gene>
    <name evidence="1" type="ORF">Ga0123461_2382</name>
</gene>
<keyword evidence="2" id="KW-1185">Reference proteome</keyword>
<sequence length="217" mass="23764">MESTAMRYTVHGLLLSLIVLTLTACSSMPKLLWETGGGQTQQDHALEVSDTEAVKPQKVSQVAKTEYEIPMAGRVGARAGALPDKFSRMLEGRAVTLENRFYSAQPGQLFSASADAMYSLNIPVDIVDSPNGIITSDWVRAGDNNPSLVPSIVGYTRHRFLLRVLVDSGDKAGLEVRVIGQEYENSQWVDRKLKRNVSEELFAAVGEQLMRNPAGNP</sequence>
<dbReference type="PROSITE" id="PS51257">
    <property type="entry name" value="PROKAR_LIPOPROTEIN"/>
    <property type="match status" value="1"/>
</dbReference>
<accession>A0A2K8L4L4</accession>
<protein>
    <submittedName>
        <fullName evidence="1">Uncharacterized protein</fullName>
    </submittedName>
</protein>
<evidence type="ECO:0000313" key="1">
    <source>
        <dbReference type="EMBL" id="ATX80781.1"/>
    </source>
</evidence>
<dbReference type="Proteomes" id="UP000231701">
    <property type="component" value="Chromosome"/>
</dbReference>